<accession>A0A255YS75</accession>
<dbReference type="PANTHER" id="PTHR12526:SF510">
    <property type="entry name" value="D-INOSITOL 3-PHOSPHATE GLYCOSYLTRANSFERASE"/>
    <property type="match status" value="1"/>
</dbReference>
<gene>
    <name evidence="3" type="ORF">CHU95_20750</name>
</gene>
<comment type="caution">
    <text evidence="3">The sequence shown here is derived from an EMBL/GenBank/DDBJ whole genome shotgun (WGS) entry which is preliminary data.</text>
</comment>
<keyword evidence="2" id="KW-0808">Transferase</keyword>
<evidence type="ECO:0000313" key="3">
    <source>
        <dbReference type="EMBL" id="OYQ31574.1"/>
    </source>
</evidence>
<dbReference type="EMBL" id="NOXU01000032">
    <property type="protein sequence ID" value="OYQ31574.1"/>
    <property type="molecule type" value="Genomic_DNA"/>
</dbReference>
<keyword evidence="1" id="KW-0328">Glycosyltransferase</keyword>
<dbReference type="GO" id="GO:0016757">
    <property type="term" value="F:glycosyltransferase activity"/>
    <property type="evidence" value="ECO:0007669"/>
    <property type="project" value="UniProtKB-KW"/>
</dbReference>
<dbReference type="Gene3D" id="3.40.50.2000">
    <property type="entry name" value="Glycogen Phosphorylase B"/>
    <property type="match status" value="2"/>
</dbReference>
<protein>
    <recommendedName>
        <fullName evidence="5">Glycosyltransferase subfamily 4-like N-terminal domain-containing protein</fullName>
    </recommendedName>
</protein>
<reference evidence="3 4" key="1">
    <citation type="submission" date="2017-07" db="EMBL/GenBank/DDBJ databases">
        <title>Niveispirillum cyanobacteriorum sp. nov., isolated from cyanobacterial aggregates in a eutrophic lake.</title>
        <authorList>
            <person name="Cai H."/>
        </authorList>
    </citation>
    <scope>NUCLEOTIDE SEQUENCE [LARGE SCALE GENOMIC DNA]</scope>
    <source>
        <strain evidence="4">TH1-14</strain>
    </source>
</reference>
<name>A0A255YS75_9PROT</name>
<evidence type="ECO:0008006" key="5">
    <source>
        <dbReference type="Google" id="ProtNLM"/>
    </source>
</evidence>
<evidence type="ECO:0000256" key="1">
    <source>
        <dbReference type="ARBA" id="ARBA00022676"/>
    </source>
</evidence>
<evidence type="ECO:0000313" key="4">
    <source>
        <dbReference type="Proteomes" id="UP000216998"/>
    </source>
</evidence>
<proteinExistence type="predicted"/>
<evidence type="ECO:0000256" key="2">
    <source>
        <dbReference type="ARBA" id="ARBA00022679"/>
    </source>
</evidence>
<dbReference type="PANTHER" id="PTHR12526">
    <property type="entry name" value="GLYCOSYLTRANSFERASE"/>
    <property type="match status" value="1"/>
</dbReference>
<dbReference type="SUPFAM" id="SSF53756">
    <property type="entry name" value="UDP-Glycosyltransferase/glycogen phosphorylase"/>
    <property type="match status" value="2"/>
</dbReference>
<sequence length="1294" mass="139709">MRQLVIVDHSLSSQGGHYFEYSRAVAQGAVQRGWQVQILANCQLRLDNDVPLEQALGVQAVRPVFSYGWNHWSDIPPHRPASGHFGHDVLQELAAAGAGSDDLVLIHTLGWSQLAQLLWSLSAIPPWRAAGLPRFSIVLRYDPRDLNPAYSSKLAGLFGRLAANKLMSGRVRFHTDTDRLTALCGRLLRAVASTLPIPFDQAAMVRALEQVANKDANGFGPQAPLTLAYIGDAREEKGYPLLPEMVRQMWDSHFRTGRVRLLAQSNFNVAGGEPSVPEARQRLRQFPSPEVQLLTSALDTQAYYGLLAAADIVLIPYDCERYQARSSGIMVQAQCAGKVVVTSSGSWMETRGATGTVTFDEPANFVAAVRRAADGFAGLQQQAAAAAQAWRSEASADHFMAVLEQAHDWTVPAAPAVPGPPVLFVMDGNAMVLRNGASSVARSQLQGLFDLGCQVTGLFVQMNRPASADALFDFSRALDETLSAFPFAAVHVCSYAPDATSQAAQDLFRAAEDKGEYSIERDIHYRACLQIPAALWRSIARQRPELVVLNYITNLPLIEKLGLLDEPRPVPVLCEIHDIQSFQTAIYGHRDLSEQDLKRELAMLARSAMAVSLSTFEADLLRRHLPSLAVRHLPAPVPDHPIGPADLAAIAGLDALPLLAGSWIEDQQRLEALVQQLAGWRQVDLLFVSSAHKPNIDALRWFIEKVYLPLLAPMDMTLAVVGDIADQQDWPVHPNIALVGRVSNLRPFYAAAQIVVLPIFSGAGSPIKVLEALSLGRAVVGTSYALRELMDATGIRLPIADTPDRFGQEICRLSISPDARREVALAGLAIARTQQAGEGRDRRFAQLAAQVLGLSGGAALALTPLSIPDYHEWSADWRAINACVSLLTAGEPTSLPLLRRGLLLLEGMDTAQRLSLLSTNENAARLEPLLLAMLKVLSGHVVWSFPDGRPVPVIGGRISLSAGSVVRYWVVLPADAPFQLTLWCSNGQASASLPSAPNLHLSGIQHAHQVGSDSGHTTFLCRTQSSPLALVLVGIELRGNDQPITIEDCQLSMCHVPWPQPGQEQTAILLETRQGWQGVAKSSNGIPYARGPLTGPASLAVAQLCGWRPSVEMTLLDLGGRDWPSIQINLGQSLHLAAAHAEPVAGGIRVRFHDPMEAQFIETGTVRLMSVGAERGLALASLSQTVSLLPPPSPGEQAPVVAGHVDSVSADGRVTGWAYDTAAPRRRLTVEIVNDDGLLVSTSAWGERPDVRKAGFGEGYCGFSLSLPVSARGKPFRVEIAGAPVCLAEDLVWP</sequence>
<dbReference type="Proteomes" id="UP000216998">
    <property type="component" value="Unassembled WGS sequence"/>
</dbReference>
<dbReference type="Pfam" id="PF13692">
    <property type="entry name" value="Glyco_trans_1_4"/>
    <property type="match status" value="1"/>
</dbReference>
<keyword evidence="4" id="KW-1185">Reference proteome</keyword>
<organism evidence="3 4">
    <name type="scientific">Niveispirillum lacus</name>
    <dbReference type="NCBI Taxonomy" id="1981099"/>
    <lineage>
        <taxon>Bacteria</taxon>
        <taxon>Pseudomonadati</taxon>
        <taxon>Pseudomonadota</taxon>
        <taxon>Alphaproteobacteria</taxon>
        <taxon>Rhodospirillales</taxon>
        <taxon>Azospirillaceae</taxon>
        <taxon>Niveispirillum</taxon>
    </lineage>
</organism>